<keyword evidence="7" id="KW-0539">Nucleus</keyword>
<evidence type="ECO:0000256" key="3">
    <source>
        <dbReference type="ARBA" id="ARBA00022664"/>
    </source>
</evidence>
<dbReference type="InterPro" id="IPR001163">
    <property type="entry name" value="Sm_dom_euk/arc"/>
</dbReference>
<evidence type="ECO:0000313" key="11">
    <source>
        <dbReference type="Proteomes" id="UP000324800"/>
    </source>
</evidence>
<dbReference type="Pfam" id="PF01423">
    <property type="entry name" value="LSM"/>
    <property type="match status" value="1"/>
</dbReference>
<evidence type="ECO:0000256" key="6">
    <source>
        <dbReference type="ARBA" id="ARBA00023187"/>
    </source>
</evidence>
<dbReference type="GO" id="GO:0003723">
    <property type="term" value="F:RNA binding"/>
    <property type="evidence" value="ECO:0007669"/>
    <property type="project" value="UniProtKB-KW"/>
</dbReference>
<dbReference type="OrthoDB" id="10256176at2759"/>
<dbReference type="InterPro" id="IPR010920">
    <property type="entry name" value="LSM_dom_sf"/>
</dbReference>
<evidence type="ECO:0000256" key="4">
    <source>
        <dbReference type="ARBA" id="ARBA00022728"/>
    </source>
</evidence>
<comment type="similarity">
    <text evidence="2">Belongs to the snRNP Sm proteins family.</text>
</comment>
<dbReference type="PANTHER" id="PTHR13829:SF2">
    <property type="entry name" value="U6 SNRNA-ASSOCIATED SM-LIKE PROTEIN LSM2"/>
    <property type="match status" value="1"/>
</dbReference>
<dbReference type="GO" id="GO:1990726">
    <property type="term" value="C:Lsm1-7-Pat1 complex"/>
    <property type="evidence" value="ECO:0007669"/>
    <property type="project" value="TreeGrafter"/>
</dbReference>
<accession>A0A5J4X3X5</accession>
<dbReference type="GO" id="GO:0005688">
    <property type="term" value="C:U6 snRNP"/>
    <property type="evidence" value="ECO:0007669"/>
    <property type="project" value="TreeGrafter"/>
</dbReference>
<comment type="subcellular location">
    <subcellularLocation>
        <location evidence="1">Nucleus</location>
    </subcellularLocation>
</comment>
<keyword evidence="4" id="KW-0747">Spliceosome</keyword>
<dbReference type="GO" id="GO:0000932">
    <property type="term" value="C:P-body"/>
    <property type="evidence" value="ECO:0007669"/>
    <property type="project" value="TreeGrafter"/>
</dbReference>
<proteinExistence type="inferred from homology"/>
<dbReference type="FunFam" id="2.30.30.100:FF:000053">
    <property type="entry name" value="U6 snRNA-associated Sm-like protein LSm2"/>
    <property type="match status" value="1"/>
</dbReference>
<comment type="caution">
    <text evidence="10">The sequence shown here is derived from an EMBL/GenBank/DDBJ whole genome shotgun (WGS) entry which is preliminary data.</text>
</comment>
<evidence type="ECO:0000313" key="10">
    <source>
        <dbReference type="EMBL" id="KAA6401924.1"/>
    </source>
</evidence>
<dbReference type="GO" id="GO:0000398">
    <property type="term" value="P:mRNA splicing, via spliceosome"/>
    <property type="evidence" value="ECO:0007669"/>
    <property type="project" value="TreeGrafter"/>
</dbReference>
<dbReference type="PROSITE" id="PS52002">
    <property type="entry name" value="SM"/>
    <property type="match status" value="1"/>
</dbReference>
<evidence type="ECO:0000259" key="9">
    <source>
        <dbReference type="PROSITE" id="PS52002"/>
    </source>
</evidence>
<dbReference type="GO" id="GO:0071011">
    <property type="term" value="C:precatalytic spliceosome"/>
    <property type="evidence" value="ECO:0007669"/>
    <property type="project" value="TreeGrafter"/>
</dbReference>
<reference evidence="10 11" key="1">
    <citation type="submission" date="2019-03" db="EMBL/GenBank/DDBJ databases">
        <title>Single cell metagenomics reveals metabolic interactions within the superorganism composed of flagellate Streblomastix strix and complex community of Bacteroidetes bacteria on its surface.</title>
        <authorList>
            <person name="Treitli S.C."/>
            <person name="Kolisko M."/>
            <person name="Husnik F."/>
            <person name="Keeling P."/>
            <person name="Hampl V."/>
        </authorList>
    </citation>
    <scope>NUCLEOTIDE SEQUENCE [LARGE SCALE GENOMIC DNA]</scope>
    <source>
        <strain evidence="10">ST1C</strain>
    </source>
</reference>
<dbReference type="InterPro" id="IPR047575">
    <property type="entry name" value="Sm"/>
</dbReference>
<dbReference type="CDD" id="cd01725">
    <property type="entry name" value="LSm2"/>
    <property type="match status" value="1"/>
</dbReference>
<keyword evidence="6" id="KW-0508">mRNA splicing</keyword>
<dbReference type="AlphaFoldDB" id="A0A5J4X3X5"/>
<evidence type="ECO:0000256" key="1">
    <source>
        <dbReference type="ARBA" id="ARBA00004123"/>
    </source>
</evidence>
<dbReference type="Proteomes" id="UP000324800">
    <property type="component" value="Unassembled WGS sequence"/>
</dbReference>
<dbReference type="GO" id="GO:0046540">
    <property type="term" value="C:U4/U6 x U5 tri-snRNP complex"/>
    <property type="evidence" value="ECO:0007669"/>
    <property type="project" value="TreeGrafter"/>
</dbReference>
<sequence length="95" mass="10977">MLFLSMFSKLIGCEIVVELKNDVILKGKLQAVDQYLNIKLVDTTTLESKRAPHMSHVNSCFIRGNMVRYVHIDPKDVDIDKMEDATRRELRLATR</sequence>
<evidence type="ECO:0000256" key="7">
    <source>
        <dbReference type="ARBA" id="ARBA00023242"/>
    </source>
</evidence>
<dbReference type="PANTHER" id="PTHR13829">
    <property type="entry name" value="SNRNP CORE PROTEIN FAMILY MEMBER"/>
    <property type="match status" value="1"/>
</dbReference>
<keyword evidence="8" id="KW-0687">Ribonucleoprotein</keyword>
<evidence type="ECO:0000256" key="8">
    <source>
        <dbReference type="ARBA" id="ARBA00023274"/>
    </source>
</evidence>
<organism evidence="10 11">
    <name type="scientific">Streblomastix strix</name>
    <dbReference type="NCBI Taxonomy" id="222440"/>
    <lineage>
        <taxon>Eukaryota</taxon>
        <taxon>Metamonada</taxon>
        <taxon>Preaxostyla</taxon>
        <taxon>Oxymonadida</taxon>
        <taxon>Streblomastigidae</taxon>
        <taxon>Streblomastix</taxon>
    </lineage>
</organism>
<dbReference type="EMBL" id="SNRW01000312">
    <property type="protein sequence ID" value="KAA6401924.1"/>
    <property type="molecule type" value="Genomic_DNA"/>
</dbReference>
<evidence type="ECO:0000256" key="5">
    <source>
        <dbReference type="ARBA" id="ARBA00022884"/>
    </source>
</evidence>
<gene>
    <name evidence="10" type="ORF">EZS28_002549</name>
</gene>
<dbReference type="GO" id="GO:0071013">
    <property type="term" value="C:catalytic step 2 spliceosome"/>
    <property type="evidence" value="ECO:0007669"/>
    <property type="project" value="TreeGrafter"/>
</dbReference>
<dbReference type="SMART" id="SM00651">
    <property type="entry name" value="Sm"/>
    <property type="match status" value="1"/>
</dbReference>
<evidence type="ECO:0000256" key="2">
    <source>
        <dbReference type="ARBA" id="ARBA00006850"/>
    </source>
</evidence>
<keyword evidence="3" id="KW-0507">mRNA processing</keyword>
<name>A0A5J4X3X5_9EUKA</name>
<dbReference type="InterPro" id="IPR016654">
    <property type="entry name" value="U6_snRNA_Lsm2"/>
</dbReference>
<protein>
    <submittedName>
        <fullName evidence="10">Putative Sm-D1 protein</fullName>
    </submittedName>
</protein>
<feature type="domain" description="Sm" evidence="9">
    <location>
        <begin position="2"/>
        <end position="76"/>
    </location>
</feature>
<dbReference type="SUPFAM" id="SSF50182">
    <property type="entry name" value="Sm-like ribonucleoproteins"/>
    <property type="match status" value="1"/>
</dbReference>
<dbReference type="Gene3D" id="2.30.30.100">
    <property type="match status" value="1"/>
</dbReference>
<keyword evidence="5" id="KW-0694">RNA-binding</keyword>